<name>A0A084U2L9_MALIO</name>
<dbReference type="Gene3D" id="3.40.630.30">
    <property type="match status" value="1"/>
</dbReference>
<evidence type="ECO:0000256" key="1">
    <source>
        <dbReference type="ARBA" id="ARBA00022679"/>
    </source>
</evidence>
<dbReference type="GeneID" id="96867120"/>
<evidence type="ECO:0000259" key="3">
    <source>
        <dbReference type="PROSITE" id="PS51186"/>
    </source>
</evidence>
<protein>
    <submittedName>
        <fullName evidence="4">Ribosomal protein-alanine N-acetyltransferase</fullName>
    </submittedName>
</protein>
<reference evidence="4 5" key="1">
    <citation type="journal article" date="2014" name="PLoS ONE">
        <title>Reduction of Hydrogen Peroxide Accumulation and Toxicity by a Catalase from Mycoplasma iowae.</title>
        <authorList>
            <person name="Pritchard R.E."/>
            <person name="Prassinos A.J."/>
            <person name="Osborne J.D."/>
            <person name="Raviv Z."/>
            <person name="Balish M.F."/>
        </authorList>
    </citation>
    <scope>NUCLEOTIDE SEQUENCE [LARGE SCALE GENOMIC DNA]</scope>
    <source>
        <strain evidence="4 5">DK-CPA</strain>
    </source>
</reference>
<organism evidence="4 5">
    <name type="scientific">Malacoplasma iowae DK-CPA</name>
    <dbReference type="NCBI Taxonomy" id="1394179"/>
    <lineage>
        <taxon>Bacteria</taxon>
        <taxon>Bacillati</taxon>
        <taxon>Mycoplasmatota</taxon>
        <taxon>Mycoplasmoidales</taxon>
        <taxon>Mycoplasmoidaceae</taxon>
        <taxon>Malacoplasma</taxon>
    </lineage>
</organism>
<evidence type="ECO:0000313" key="5">
    <source>
        <dbReference type="Proteomes" id="UP000028523"/>
    </source>
</evidence>
<keyword evidence="2" id="KW-0012">Acyltransferase</keyword>
<evidence type="ECO:0000256" key="2">
    <source>
        <dbReference type="ARBA" id="ARBA00023315"/>
    </source>
</evidence>
<dbReference type="InterPro" id="IPR050680">
    <property type="entry name" value="YpeA/RimI_acetyltransf"/>
</dbReference>
<proteinExistence type="predicted"/>
<dbReference type="PROSITE" id="PS51186">
    <property type="entry name" value="GNAT"/>
    <property type="match status" value="1"/>
</dbReference>
<keyword evidence="5" id="KW-1185">Reference proteome</keyword>
<dbReference type="InterPro" id="IPR000182">
    <property type="entry name" value="GNAT_dom"/>
</dbReference>
<sequence length="148" mass="17875">MLNLLCKWSIDVNDKELKLISEMENDYFNLNSYSYEELCYFKNNENYNLVCLYQKNEFVGYAILFITESEIEIYKIATKKEHRNKGFGTYLINQIKLKYSKLKIFIEVNQNNNAYFFYLKNGFVKYKTRKNYYHDGSDAFLMLFNPIL</sequence>
<keyword evidence="4" id="KW-0687">Ribonucleoprotein</keyword>
<dbReference type="AlphaFoldDB" id="A0A084U2L9"/>
<dbReference type="GO" id="GO:0005840">
    <property type="term" value="C:ribosome"/>
    <property type="evidence" value="ECO:0007669"/>
    <property type="project" value="UniProtKB-KW"/>
</dbReference>
<dbReference type="PANTHER" id="PTHR43420">
    <property type="entry name" value="ACETYLTRANSFERASE"/>
    <property type="match status" value="1"/>
</dbReference>
<dbReference type="CDD" id="cd04301">
    <property type="entry name" value="NAT_SF"/>
    <property type="match status" value="1"/>
</dbReference>
<keyword evidence="1 4" id="KW-0808">Transferase</keyword>
<dbReference type="Proteomes" id="UP000028523">
    <property type="component" value="Unassembled WGS sequence"/>
</dbReference>
<gene>
    <name evidence="4" type="primary">rimI</name>
    <name evidence="4" type="ORF">P271_29</name>
</gene>
<evidence type="ECO:0000313" key="4">
    <source>
        <dbReference type="EMBL" id="KFB07205.1"/>
    </source>
</evidence>
<dbReference type="EMBL" id="AWQU01000089">
    <property type="protein sequence ID" value="KFB07205.1"/>
    <property type="molecule type" value="Genomic_DNA"/>
</dbReference>
<dbReference type="InterPro" id="IPR016181">
    <property type="entry name" value="Acyl_CoA_acyltransferase"/>
</dbReference>
<dbReference type="GO" id="GO:0016747">
    <property type="term" value="F:acyltransferase activity, transferring groups other than amino-acyl groups"/>
    <property type="evidence" value="ECO:0007669"/>
    <property type="project" value="InterPro"/>
</dbReference>
<feature type="domain" description="N-acetyltransferase" evidence="3">
    <location>
        <begin position="10"/>
        <end position="147"/>
    </location>
</feature>
<comment type="caution">
    <text evidence="4">The sequence shown here is derived from an EMBL/GenBank/DDBJ whole genome shotgun (WGS) entry which is preliminary data.</text>
</comment>
<dbReference type="RefSeq" id="WP_004024741.1">
    <property type="nucleotide sequence ID" value="NZ_AWQU01000089.1"/>
</dbReference>
<dbReference type="SUPFAM" id="SSF55729">
    <property type="entry name" value="Acyl-CoA N-acyltransferases (Nat)"/>
    <property type="match status" value="1"/>
</dbReference>
<dbReference type="PANTHER" id="PTHR43420:SF12">
    <property type="entry name" value="N-ACETYLTRANSFERASE DOMAIN-CONTAINING PROTEIN"/>
    <property type="match status" value="1"/>
</dbReference>
<keyword evidence="4" id="KW-0689">Ribosomal protein</keyword>
<dbReference type="Pfam" id="PF13673">
    <property type="entry name" value="Acetyltransf_10"/>
    <property type="match status" value="1"/>
</dbReference>
<accession>A0A084U2L9</accession>